<keyword evidence="2" id="KW-0489">Methyltransferase</keyword>
<dbReference type="Proteomes" id="UP000008367">
    <property type="component" value="Unassembled WGS sequence"/>
</dbReference>
<dbReference type="CDD" id="cd02440">
    <property type="entry name" value="AdoMet_MTases"/>
    <property type="match status" value="1"/>
</dbReference>
<dbReference type="Gene3D" id="3.40.50.150">
    <property type="entry name" value="Vaccinia Virus protein VP39"/>
    <property type="match status" value="1"/>
</dbReference>
<dbReference type="PANTHER" id="PTHR43591">
    <property type="entry name" value="METHYLTRANSFERASE"/>
    <property type="match status" value="1"/>
</dbReference>
<evidence type="ECO:0000313" key="3">
    <source>
        <dbReference type="Proteomes" id="UP000008367"/>
    </source>
</evidence>
<dbReference type="InterPro" id="IPR013217">
    <property type="entry name" value="Methyltransf_12"/>
</dbReference>
<gene>
    <name evidence="2" type="ORF">VCHENC02_5909</name>
</gene>
<feature type="domain" description="Methyltransferase type 12" evidence="1">
    <location>
        <begin position="46"/>
        <end position="144"/>
    </location>
</feature>
<dbReference type="InterPro" id="IPR029063">
    <property type="entry name" value="SAM-dependent_MTases_sf"/>
</dbReference>
<keyword evidence="2" id="KW-0808">Transferase</keyword>
<evidence type="ECO:0000259" key="1">
    <source>
        <dbReference type="Pfam" id="PF08242"/>
    </source>
</evidence>
<dbReference type="SUPFAM" id="SSF53335">
    <property type="entry name" value="S-adenosyl-L-methionine-dependent methyltransferases"/>
    <property type="match status" value="1"/>
</dbReference>
<proteinExistence type="predicted"/>
<dbReference type="GO" id="GO:0032259">
    <property type="term" value="P:methylation"/>
    <property type="evidence" value="ECO:0007669"/>
    <property type="project" value="UniProtKB-KW"/>
</dbReference>
<organism evidence="2 3">
    <name type="scientific">Vibrio harveyi</name>
    <name type="common">Beneckea harveyi</name>
    <dbReference type="NCBI Taxonomy" id="669"/>
    <lineage>
        <taxon>Bacteria</taxon>
        <taxon>Pseudomonadati</taxon>
        <taxon>Pseudomonadota</taxon>
        <taxon>Gammaproteobacteria</taxon>
        <taxon>Vibrionales</taxon>
        <taxon>Vibrionaceae</taxon>
        <taxon>Vibrio</taxon>
    </lineage>
</organism>
<sequence length="242" mass="27421">MQEKVRQLDAQQTTSFDTEYIDKGMFEVLTKQLNMLYPTQQPFHLLDVGGGNGMYADKILNHYPNAQVTLIEPEASLIAKNRPNPNKHLVCHLFQDAALESSFDIIQFNWVLHHFVTDTYQSTKQVQQEALHCAYRHLTPGGLIVMFENFYEGLLVNNLPSSLIYRSTSSKLLAPLTQRLGANTAGVGVCFHSRTTWHDMIIEAGFKTVLHVPFYTFGNLSSLKTKTLHLRKQNVGLLIGKK</sequence>
<evidence type="ECO:0000313" key="2">
    <source>
        <dbReference type="EMBL" id="EKM28165.1"/>
    </source>
</evidence>
<dbReference type="PANTHER" id="PTHR43591:SF110">
    <property type="entry name" value="RHODANESE DOMAIN-CONTAINING PROTEIN"/>
    <property type="match status" value="1"/>
</dbReference>
<dbReference type="STRING" id="669.AL538_18545"/>
<dbReference type="GO" id="GO:0008168">
    <property type="term" value="F:methyltransferase activity"/>
    <property type="evidence" value="ECO:0007669"/>
    <property type="project" value="UniProtKB-KW"/>
</dbReference>
<reference evidence="2 3" key="1">
    <citation type="submission" date="2012-10" db="EMBL/GenBank/DDBJ databases">
        <title>Genome sequence of Vibrio Cholerae HENC-02.</title>
        <authorList>
            <person name="Eppinger M."/>
            <person name="Hasan N.A."/>
            <person name="Sengamalay N."/>
            <person name="Hine E."/>
            <person name="Su Q."/>
            <person name="Daugherty S.C."/>
            <person name="Young S."/>
            <person name="Sadzewicz L."/>
            <person name="Tallon L."/>
            <person name="Cebula T.A."/>
            <person name="Ravel J."/>
            <person name="Colwell R.R."/>
        </authorList>
    </citation>
    <scope>NUCLEOTIDE SEQUENCE [LARGE SCALE GENOMIC DNA]</scope>
    <source>
        <strain evidence="2 3">HENC-02</strain>
    </source>
</reference>
<dbReference type="EMBL" id="AJSR01002647">
    <property type="protein sequence ID" value="EKM28165.1"/>
    <property type="molecule type" value="Genomic_DNA"/>
</dbReference>
<name>A0A454CP37_VIBHA</name>
<dbReference type="Pfam" id="PF08242">
    <property type="entry name" value="Methyltransf_12"/>
    <property type="match status" value="1"/>
</dbReference>
<accession>A0A454CP37</accession>
<comment type="caution">
    <text evidence="2">The sequence shown here is derived from an EMBL/GenBank/DDBJ whole genome shotgun (WGS) entry which is preliminary data.</text>
</comment>
<dbReference type="AlphaFoldDB" id="A0A454CP37"/>
<protein>
    <submittedName>
        <fullName evidence="2">Methyltransferase domain protein</fullName>
    </submittedName>
</protein>